<evidence type="ECO:0000313" key="7">
    <source>
        <dbReference type="EMBL" id="KAJ9549217.1"/>
    </source>
</evidence>
<dbReference type="EMBL" id="JARYMX010000005">
    <property type="protein sequence ID" value="KAJ9549217.1"/>
    <property type="molecule type" value="Genomic_DNA"/>
</dbReference>
<evidence type="ECO:0000256" key="3">
    <source>
        <dbReference type="PROSITE-ProRule" id="PRU00982"/>
    </source>
</evidence>
<dbReference type="Proteomes" id="UP001172457">
    <property type="component" value="Chromosome 5"/>
</dbReference>
<dbReference type="InterPro" id="IPR000210">
    <property type="entry name" value="BTB/POZ_dom"/>
</dbReference>
<evidence type="ECO:0000259" key="5">
    <source>
        <dbReference type="PROSITE" id="PS50097"/>
    </source>
</evidence>
<comment type="caution">
    <text evidence="7">The sequence shown here is derived from an EMBL/GenBank/DDBJ whole genome shotgun (WGS) entry which is preliminary data.</text>
</comment>
<dbReference type="PANTHER" id="PTHR32370">
    <property type="entry name" value="OS12G0117600 PROTEIN"/>
    <property type="match status" value="1"/>
</dbReference>
<evidence type="ECO:0000259" key="6">
    <source>
        <dbReference type="PROSITE" id="PS51649"/>
    </source>
</evidence>
<dbReference type="Pfam" id="PF03000">
    <property type="entry name" value="NPH3"/>
    <property type="match status" value="1"/>
</dbReference>
<comment type="pathway">
    <text evidence="1">Protein modification; protein ubiquitination.</text>
</comment>
<organism evidence="7 8">
    <name type="scientific">Centaurea solstitialis</name>
    <name type="common">yellow star-thistle</name>
    <dbReference type="NCBI Taxonomy" id="347529"/>
    <lineage>
        <taxon>Eukaryota</taxon>
        <taxon>Viridiplantae</taxon>
        <taxon>Streptophyta</taxon>
        <taxon>Embryophyta</taxon>
        <taxon>Tracheophyta</taxon>
        <taxon>Spermatophyta</taxon>
        <taxon>Magnoliopsida</taxon>
        <taxon>eudicotyledons</taxon>
        <taxon>Gunneridae</taxon>
        <taxon>Pentapetalae</taxon>
        <taxon>asterids</taxon>
        <taxon>campanulids</taxon>
        <taxon>Asterales</taxon>
        <taxon>Asteraceae</taxon>
        <taxon>Carduoideae</taxon>
        <taxon>Cardueae</taxon>
        <taxon>Centaureinae</taxon>
        <taxon>Centaurea</taxon>
    </lineage>
</organism>
<feature type="region of interest" description="Disordered" evidence="4">
    <location>
        <begin position="554"/>
        <end position="574"/>
    </location>
</feature>
<dbReference type="PROSITE" id="PS50097">
    <property type="entry name" value="BTB"/>
    <property type="match status" value="1"/>
</dbReference>
<evidence type="ECO:0000256" key="4">
    <source>
        <dbReference type="SAM" id="MobiDB-lite"/>
    </source>
</evidence>
<evidence type="ECO:0000256" key="2">
    <source>
        <dbReference type="ARBA" id="ARBA00022786"/>
    </source>
</evidence>
<dbReference type="SUPFAM" id="SSF54695">
    <property type="entry name" value="POZ domain"/>
    <property type="match status" value="1"/>
</dbReference>
<proteinExistence type="inferred from homology"/>
<accession>A0AA38W585</accession>
<gene>
    <name evidence="7" type="ORF">OSB04_021760</name>
</gene>
<evidence type="ECO:0000313" key="8">
    <source>
        <dbReference type="Proteomes" id="UP001172457"/>
    </source>
</evidence>
<reference evidence="7" key="1">
    <citation type="submission" date="2023-03" db="EMBL/GenBank/DDBJ databases">
        <title>Chromosome-scale reference genome and RAD-based genetic map of yellow starthistle (Centaurea solstitialis) reveal putative structural variation and QTLs associated with invader traits.</title>
        <authorList>
            <person name="Reatini B."/>
            <person name="Cang F.A."/>
            <person name="Jiang Q."/>
            <person name="Mckibben M.T.W."/>
            <person name="Barker M.S."/>
            <person name="Rieseberg L.H."/>
            <person name="Dlugosch K.M."/>
        </authorList>
    </citation>
    <scope>NUCLEOTIDE SEQUENCE</scope>
    <source>
        <strain evidence="7">CAN-66</strain>
        <tissue evidence="7">Leaf</tissue>
    </source>
</reference>
<dbReference type="InterPro" id="IPR011333">
    <property type="entry name" value="SKP1/BTB/POZ_sf"/>
</dbReference>
<name>A0AA38W585_9ASTR</name>
<keyword evidence="8" id="KW-1185">Reference proteome</keyword>
<protein>
    <recommendedName>
        <fullName evidence="9">Phototropic-responsive NPH3 family protein</fullName>
    </recommendedName>
</protein>
<feature type="domain" description="NPH3" evidence="6">
    <location>
        <begin position="188"/>
        <end position="444"/>
    </location>
</feature>
<keyword evidence="2" id="KW-0833">Ubl conjugation pathway</keyword>
<evidence type="ECO:0008006" key="9">
    <source>
        <dbReference type="Google" id="ProtNLM"/>
    </source>
</evidence>
<feature type="region of interest" description="Disordered" evidence="4">
    <location>
        <begin position="458"/>
        <end position="479"/>
    </location>
</feature>
<dbReference type="PROSITE" id="PS51649">
    <property type="entry name" value="NPH3"/>
    <property type="match status" value="1"/>
</dbReference>
<dbReference type="AlphaFoldDB" id="A0AA38W585"/>
<dbReference type="InterPro" id="IPR027356">
    <property type="entry name" value="NPH3_dom"/>
</dbReference>
<comment type="similarity">
    <text evidence="3">Belongs to the NPH3 family.</text>
</comment>
<sequence>MADLCDLQLHINGQQTFYLHEKTITRFSGKLRKIIKKEKRRTQIRNTGIEINDFPGGPNGFELISRFCYNNGDIEISVSNVAILHCCAVFLAMNDTLLPKTTRLFDQLFHWPWDDVLLCLKNSESFLPYADSYGILEKLIQALIFKITQNSDSITLLNPSSSCSSSPDSTAKSSSLLRLSSCSSTKGLWWFDDMTVLPPAIVEKFVKTLGAYRQENTSLPLTRFLLHYLKTASQSKSPPSSRSEYGGLADTAVHGVVLIGKSAFSCRGLFWVLRIVSGFGMSRECRGGLERLIGGVLDQAKVDDLLVSNGNGGSSGVYDVNLVLRLIRESNKVEGVCLERMKKVGGLIDKYLGEIAPDQNLKISKFLGVAESLPDCARDCFDGVYKAIDIYLESHPCLSLEERSRLCRCLNYEKLSLEACKDLAKNPRIPPRIAVQALVSQHSNIPNPDHQDYSYVNDHDHGHNHHHRHHHDQDHGTPLTKSSRELMVLYNKNDHFHFESADHGSVSSSQYEHDQQKEVVDDGVVKLNLQKMQWRVVELEKICREMKGQMSRMVKSDQGIISRSSNGRPLPRLC</sequence>
<evidence type="ECO:0000256" key="1">
    <source>
        <dbReference type="ARBA" id="ARBA00004906"/>
    </source>
</evidence>
<dbReference type="InterPro" id="IPR043454">
    <property type="entry name" value="NPH3/RPT2-like"/>
</dbReference>
<feature type="domain" description="BTB" evidence="5">
    <location>
        <begin position="5"/>
        <end position="71"/>
    </location>
</feature>